<evidence type="ECO:0000259" key="4">
    <source>
        <dbReference type="Pfam" id="PF01826"/>
    </source>
</evidence>
<feature type="signal peptide" evidence="3">
    <location>
        <begin position="1"/>
        <end position="20"/>
    </location>
</feature>
<dbReference type="Pfam" id="PF01826">
    <property type="entry name" value="TIL"/>
    <property type="match status" value="1"/>
</dbReference>
<dbReference type="AlphaFoldDB" id="A0A1V1WBJ9"/>
<sequence length="89" mass="9380">MKAALVLLFAAVFLNFQVKGHHVVGHEEGCASPDEVFDPCGPSCPPSCIGVIKPGTLCSTECVPGCYCRDGLVRTARGTCVTPRACRNN</sequence>
<dbReference type="InterPro" id="IPR036084">
    <property type="entry name" value="Ser_inhib-like_sf"/>
</dbReference>
<dbReference type="InterPro" id="IPR051368">
    <property type="entry name" value="SerProtInhib-TIL_Domain"/>
</dbReference>
<dbReference type="CDD" id="cd19941">
    <property type="entry name" value="TIL"/>
    <property type="match status" value="1"/>
</dbReference>
<feature type="domain" description="TIL" evidence="4">
    <location>
        <begin position="32"/>
        <end position="86"/>
    </location>
</feature>
<dbReference type="PANTHER" id="PTHR23259">
    <property type="entry name" value="RIDDLE"/>
    <property type="match status" value="1"/>
</dbReference>
<evidence type="ECO:0000313" key="5">
    <source>
        <dbReference type="EMBL" id="JAV45717.1"/>
    </source>
</evidence>
<dbReference type="InterPro" id="IPR002919">
    <property type="entry name" value="TIL_dom"/>
</dbReference>
<evidence type="ECO:0000256" key="1">
    <source>
        <dbReference type="ARBA" id="ARBA00022690"/>
    </source>
</evidence>
<protein>
    <submittedName>
        <fullName evidence="5">Putative protease inhibitor</fullName>
    </submittedName>
</protein>
<evidence type="ECO:0000256" key="2">
    <source>
        <dbReference type="ARBA" id="ARBA00023157"/>
    </source>
</evidence>
<evidence type="ECO:0000256" key="3">
    <source>
        <dbReference type="SAM" id="SignalP"/>
    </source>
</evidence>
<dbReference type="SUPFAM" id="SSF57567">
    <property type="entry name" value="Serine protease inhibitors"/>
    <property type="match status" value="1"/>
</dbReference>
<organism evidence="5">
    <name type="scientific">Superstitionia donensis</name>
    <dbReference type="NCBI Taxonomy" id="311983"/>
    <lineage>
        <taxon>Eukaryota</taxon>
        <taxon>Metazoa</taxon>
        <taxon>Ecdysozoa</taxon>
        <taxon>Arthropoda</taxon>
        <taxon>Chelicerata</taxon>
        <taxon>Arachnida</taxon>
        <taxon>Scorpiones</taxon>
        <taxon>Iurida</taxon>
        <taxon>Chactoidea</taxon>
        <taxon>Superstitionidae</taxon>
        <taxon>Superstitionia</taxon>
    </lineage>
</organism>
<dbReference type="GO" id="GO:0030414">
    <property type="term" value="F:peptidase inhibitor activity"/>
    <property type="evidence" value="ECO:0007669"/>
    <property type="project" value="UniProtKB-KW"/>
</dbReference>
<name>A0A1V1WBJ9_9SCOR</name>
<accession>A0A1V1WBJ9</accession>
<reference evidence="5" key="1">
    <citation type="journal article" date="2016" name="Toxins">
        <title>Venom Gland Transcriptomic and Proteomic Analyses of the Enigmatic Scorpion Superstitionia donensis (Scorpiones: Superstitioniidae), with Insights on the Evolution of Its Venom Components.</title>
        <authorList>
            <person name="Santibanez-Lopez C.E."/>
            <person name="Cid-Uribe J.I."/>
            <person name="Batista C.V."/>
            <person name="Ortiz E."/>
            <person name="Possani L.D."/>
        </authorList>
    </citation>
    <scope>NUCLEOTIDE SEQUENCE</scope>
    <source>
        <strain evidence="5">Pooled</strain>
        <tissue evidence="5">Venom gland</tissue>
    </source>
</reference>
<keyword evidence="3" id="KW-0732">Signal</keyword>
<dbReference type="EMBL" id="GFCD01000068">
    <property type="protein sequence ID" value="JAV45717.1"/>
    <property type="molecule type" value="Transcribed_RNA"/>
</dbReference>
<keyword evidence="2" id="KW-1015">Disulfide bond</keyword>
<dbReference type="Gene3D" id="2.10.25.10">
    <property type="entry name" value="Laminin"/>
    <property type="match status" value="1"/>
</dbReference>
<feature type="chain" id="PRO_5012460051" evidence="3">
    <location>
        <begin position="21"/>
        <end position="89"/>
    </location>
</feature>
<keyword evidence="1" id="KW-0646">Protease inhibitor</keyword>
<dbReference type="PANTHER" id="PTHR23259:SF70">
    <property type="entry name" value="ACCESSORY GLAND PROTEIN ACP62F-RELATED"/>
    <property type="match status" value="1"/>
</dbReference>
<proteinExistence type="predicted"/>